<dbReference type="STRING" id="44941.A0A397VAK3"/>
<evidence type="ECO:0000259" key="2">
    <source>
        <dbReference type="PROSITE" id="PS50011"/>
    </source>
</evidence>
<keyword evidence="3" id="KW-0808">Transferase</keyword>
<dbReference type="PROSITE" id="PS50011">
    <property type="entry name" value="PROTEIN_KINASE_DOM"/>
    <property type="match status" value="1"/>
</dbReference>
<comment type="caution">
    <text evidence="3">The sequence shown here is derived from an EMBL/GenBank/DDBJ whole genome shotgun (WGS) entry which is preliminary data.</text>
</comment>
<organism evidence="3 4">
    <name type="scientific">Gigaspora rosea</name>
    <dbReference type="NCBI Taxonomy" id="44941"/>
    <lineage>
        <taxon>Eukaryota</taxon>
        <taxon>Fungi</taxon>
        <taxon>Fungi incertae sedis</taxon>
        <taxon>Mucoromycota</taxon>
        <taxon>Glomeromycotina</taxon>
        <taxon>Glomeromycetes</taxon>
        <taxon>Diversisporales</taxon>
        <taxon>Gigasporaceae</taxon>
        <taxon>Gigaspora</taxon>
    </lineage>
</organism>
<keyword evidence="3" id="KW-0418">Kinase</keyword>
<dbReference type="Pfam" id="PF07714">
    <property type="entry name" value="PK_Tyr_Ser-Thr"/>
    <property type="match status" value="1"/>
</dbReference>
<accession>A0A397VAK3</accession>
<protein>
    <submittedName>
        <fullName evidence="3">Kinase-like domain-containing protein</fullName>
    </submittedName>
</protein>
<dbReference type="OrthoDB" id="10261027at2759"/>
<dbReference type="Gene3D" id="1.10.510.10">
    <property type="entry name" value="Transferase(Phosphotransferase) domain 1"/>
    <property type="match status" value="1"/>
</dbReference>
<keyword evidence="1" id="KW-0067">ATP-binding</keyword>
<dbReference type="SUPFAM" id="SSF56112">
    <property type="entry name" value="Protein kinase-like (PK-like)"/>
    <property type="match status" value="1"/>
</dbReference>
<dbReference type="GO" id="GO:0004674">
    <property type="term" value="F:protein serine/threonine kinase activity"/>
    <property type="evidence" value="ECO:0007669"/>
    <property type="project" value="TreeGrafter"/>
</dbReference>
<dbReference type="InterPro" id="IPR000719">
    <property type="entry name" value="Prot_kinase_dom"/>
</dbReference>
<dbReference type="PROSITE" id="PS00107">
    <property type="entry name" value="PROTEIN_KINASE_ATP"/>
    <property type="match status" value="1"/>
</dbReference>
<evidence type="ECO:0000313" key="3">
    <source>
        <dbReference type="EMBL" id="RIB16316.1"/>
    </source>
</evidence>
<dbReference type="InterPro" id="IPR011009">
    <property type="entry name" value="Kinase-like_dom_sf"/>
</dbReference>
<name>A0A397VAK3_9GLOM</name>
<evidence type="ECO:0000313" key="4">
    <source>
        <dbReference type="Proteomes" id="UP000266673"/>
    </source>
</evidence>
<dbReference type="EMBL" id="QKWP01000686">
    <property type="protein sequence ID" value="RIB16316.1"/>
    <property type="molecule type" value="Genomic_DNA"/>
</dbReference>
<reference evidence="3 4" key="1">
    <citation type="submission" date="2018-06" db="EMBL/GenBank/DDBJ databases">
        <title>Comparative genomics reveals the genomic features of Rhizophagus irregularis, R. cerebriforme, R. diaphanum and Gigaspora rosea, and their symbiotic lifestyle signature.</title>
        <authorList>
            <person name="Morin E."/>
            <person name="San Clemente H."/>
            <person name="Chen E.C.H."/>
            <person name="De La Providencia I."/>
            <person name="Hainaut M."/>
            <person name="Kuo A."/>
            <person name="Kohler A."/>
            <person name="Murat C."/>
            <person name="Tang N."/>
            <person name="Roy S."/>
            <person name="Loubradou J."/>
            <person name="Henrissat B."/>
            <person name="Grigoriev I.V."/>
            <person name="Corradi N."/>
            <person name="Roux C."/>
            <person name="Martin F.M."/>
        </authorList>
    </citation>
    <scope>NUCLEOTIDE SEQUENCE [LARGE SCALE GENOMIC DNA]</scope>
    <source>
        <strain evidence="3 4">DAOM 194757</strain>
    </source>
</reference>
<dbReference type="GO" id="GO:0005524">
    <property type="term" value="F:ATP binding"/>
    <property type="evidence" value="ECO:0007669"/>
    <property type="project" value="UniProtKB-UniRule"/>
</dbReference>
<feature type="domain" description="Protein kinase" evidence="2">
    <location>
        <begin position="25"/>
        <end position="279"/>
    </location>
</feature>
<sequence>MVYSEEWLQKAIHKGYFKSYNYSEFSVHNPIGKGGFGVVYKAKWKDCGLAIALKQLNIIPIDEKTIQRVVKELKNIQKVCNKHPNIIEFYGVTRDRGFYHMLLQLANNGDLREYLKINFSKLEWTDRLRMAREISDGLEFLHIHDIIHRDLHSKNILVHNGKLLIADFGLSKDETSKTSNASVHGMQAYIDPQCFEDVSYKRSKKSDIYSFGVILWEISSGRPPFQSLNPYAITIHIFKGEREIPVEGTPDSYIQLYQKCWNVDPNQRPELEEIQESLLDLSGKENFGTSKFDEFISDTTLEISNSDIPLSTNSNHDYEKILEQLFKFIDDLSMEYFLNAGAGMWELQPRSRDVKERGVGLFIQILNNLSHDLCFFFLPKKDMSYNKNQLPFSLYRRSQKIFRHIT</sequence>
<keyword evidence="4" id="KW-1185">Reference proteome</keyword>
<dbReference type="InterPro" id="IPR017441">
    <property type="entry name" value="Protein_kinase_ATP_BS"/>
</dbReference>
<gene>
    <name evidence="3" type="ORF">C2G38_2091288</name>
</gene>
<keyword evidence="1" id="KW-0547">Nucleotide-binding</keyword>
<dbReference type="Proteomes" id="UP000266673">
    <property type="component" value="Unassembled WGS sequence"/>
</dbReference>
<dbReference type="PANTHER" id="PTHR44329">
    <property type="entry name" value="SERINE/THREONINE-PROTEIN KINASE TNNI3K-RELATED"/>
    <property type="match status" value="1"/>
</dbReference>
<evidence type="ECO:0000256" key="1">
    <source>
        <dbReference type="PROSITE-ProRule" id="PRU10141"/>
    </source>
</evidence>
<dbReference type="PRINTS" id="PR00109">
    <property type="entry name" value="TYRKINASE"/>
</dbReference>
<feature type="binding site" evidence="1">
    <location>
        <position position="54"/>
    </location>
    <ligand>
        <name>ATP</name>
        <dbReference type="ChEBI" id="CHEBI:30616"/>
    </ligand>
</feature>
<proteinExistence type="predicted"/>
<dbReference type="InterPro" id="IPR001245">
    <property type="entry name" value="Ser-Thr/Tyr_kinase_cat_dom"/>
</dbReference>
<dbReference type="AlphaFoldDB" id="A0A397VAK3"/>
<dbReference type="InterPro" id="IPR051681">
    <property type="entry name" value="Ser/Thr_Kinases-Pseudokinases"/>
</dbReference>